<feature type="transmembrane region" description="Helical" evidence="1">
    <location>
        <begin position="7"/>
        <end position="32"/>
    </location>
</feature>
<keyword evidence="1" id="KW-0472">Membrane</keyword>
<dbReference type="PRINTS" id="PR00625">
    <property type="entry name" value="JDOMAIN"/>
</dbReference>
<dbReference type="RefSeq" id="WP_006928422.1">
    <property type="nucleotide sequence ID" value="NZ_CM001402.1"/>
</dbReference>
<evidence type="ECO:0000313" key="6">
    <source>
        <dbReference type="Proteomes" id="UP000183868"/>
    </source>
</evidence>
<dbReference type="OrthoDB" id="9779622at2"/>
<dbReference type="eggNOG" id="COG1076">
    <property type="taxonomic scope" value="Bacteria"/>
</dbReference>
<dbReference type="Proteomes" id="UP000004671">
    <property type="component" value="Chromosome"/>
</dbReference>
<dbReference type="InterPro" id="IPR001623">
    <property type="entry name" value="DnaJ_domain"/>
</dbReference>
<dbReference type="PaxDb" id="880073-Calab_1707"/>
<feature type="domain" description="J" evidence="2">
    <location>
        <begin position="215"/>
        <end position="279"/>
    </location>
</feature>
<dbReference type="Pfam" id="PF00226">
    <property type="entry name" value="DnaJ"/>
    <property type="match status" value="1"/>
</dbReference>
<dbReference type="FunCoup" id="H1XRW4">
    <property type="interactions" value="44"/>
</dbReference>
<evidence type="ECO:0000259" key="2">
    <source>
        <dbReference type="PROSITE" id="PS50076"/>
    </source>
</evidence>
<dbReference type="AlphaFoldDB" id="H1XRW4"/>
<keyword evidence="5" id="KW-1185">Reference proteome</keyword>
<dbReference type="HOGENOM" id="CLU_066221_2_0_0"/>
<dbReference type="KEGG" id="caby:Cabys_437"/>
<dbReference type="InterPro" id="IPR029024">
    <property type="entry name" value="TerB-like"/>
</dbReference>
<keyword evidence="1" id="KW-1133">Transmembrane helix</keyword>
<dbReference type="Gene3D" id="1.10.287.110">
    <property type="entry name" value="DnaJ domain"/>
    <property type="match status" value="1"/>
</dbReference>
<gene>
    <name evidence="3" type="primary">dnaJ</name>
    <name evidence="3" type="ORF">Cabys_437</name>
    <name evidence="4" type="ORF">Calab_1707</name>
</gene>
<dbReference type="PROSITE" id="PS50076">
    <property type="entry name" value="DNAJ_2"/>
    <property type="match status" value="1"/>
</dbReference>
<dbReference type="Proteomes" id="UP000183868">
    <property type="component" value="Chromosome"/>
</dbReference>
<dbReference type="SUPFAM" id="SSF158682">
    <property type="entry name" value="TerB-like"/>
    <property type="match status" value="1"/>
</dbReference>
<dbReference type="Gene3D" id="1.10.3680.10">
    <property type="entry name" value="TerB-like"/>
    <property type="match status" value="1"/>
</dbReference>
<protein>
    <submittedName>
        <fullName evidence="3">DnaJ like chaperone protein</fullName>
    </submittedName>
    <submittedName>
        <fullName evidence="4">Heat shock protein DnaJ domain protein</fullName>
    </submittedName>
</protein>
<evidence type="ECO:0000313" key="3">
    <source>
        <dbReference type="EMBL" id="APF17188.1"/>
    </source>
</evidence>
<evidence type="ECO:0000313" key="5">
    <source>
        <dbReference type="Proteomes" id="UP000004671"/>
    </source>
</evidence>
<dbReference type="EMBL" id="CP018099">
    <property type="protein sequence ID" value="APF17188.1"/>
    <property type="molecule type" value="Genomic_DNA"/>
</dbReference>
<evidence type="ECO:0000256" key="1">
    <source>
        <dbReference type="SAM" id="Phobius"/>
    </source>
</evidence>
<dbReference type="InterPro" id="IPR007791">
    <property type="entry name" value="DjlA_N"/>
</dbReference>
<reference evidence="3 6" key="2">
    <citation type="submission" date="2016-11" db="EMBL/GenBank/DDBJ databases">
        <title>Genomic analysis of Caldithrix abyssi and proposal of a novel bacterial phylum Caldithrichaeota.</title>
        <authorList>
            <person name="Kublanov I."/>
            <person name="Sigalova O."/>
            <person name="Gavrilov S."/>
            <person name="Lebedinsky A."/>
            <person name="Ivanova N."/>
            <person name="Daum C."/>
            <person name="Reddy T."/>
            <person name="Klenk H.P."/>
            <person name="Goker M."/>
            <person name="Reva O."/>
            <person name="Miroshnichenko M."/>
            <person name="Kyprides N."/>
            <person name="Woyke T."/>
            <person name="Gelfand M."/>
        </authorList>
    </citation>
    <scope>NUCLEOTIDE SEQUENCE [LARGE SCALE GENOMIC DNA]</scope>
    <source>
        <strain evidence="3 6">LF13</strain>
    </source>
</reference>
<keyword evidence="4" id="KW-0346">Stress response</keyword>
<reference evidence="4 5" key="1">
    <citation type="submission" date="2011-09" db="EMBL/GenBank/DDBJ databases">
        <title>The permanent draft genome of Caldithrix abyssi DSM 13497.</title>
        <authorList>
            <consortium name="US DOE Joint Genome Institute (JGI-PGF)"/>
            <person name="Lucas S."/>
            <person name="Han J."/>
            <person name="Lapidus A."/>
            <person name="Bruce D."/>
            <person name="Goodwin L."/>
            <person name="Pitluck S."/>
            <person name="Peters L."/>
            <person name="Kyrpides N."/>
            <person name="Mavromatis K."/>
            <person name="Ivanova N."/>
            <person name="Mikhailova N."/>
            <person name="Chertkov O."/>
            <person name="Detter J.C."/>
            <person name="Tapia R."/>
            <person name="Han C."/>
            <person name="Land M."/>
            <person name="Hauser L."/>
            <person name="Markowitz V."/>
            <person name="Cheng J.-F."/>
            <person name="Hugenholtz P."/>
            <person name="Woyke T."/>
            <person name="Wu D."/>
            <person name="Spring S."/>
            <person name="Brambilla E."/>
            <person name="Klenk H.-P."/>
            <person name="Eisen J.A."/>
        </authorList>
    </citation>
    <scope>NUCLEOTIDE SEQUENCE [LARGE SCALE GENOMIC DNA]</scope>
    <source>
        <strain evidence="4 5">DSM 13497</strain>
    </source>
</reference>
<keyword evidence="1" id="KW-0812">Transmembrane</keyword>
<dbReference type="SMART" id="SM00271">
    <property type="entry name" value="DnaJ"/>
    <property type="match status" value="1"/>
</dbReference>
<dbReference type="PANTHER" id="PTHR24074">
    <property type="entry name" value="CO-CHAPERONE PROTEIN DJLA"/>
    <property type="match status" value="1"/>
</dbReference>
<dbReference type="InterPro" id="IPR036869">
    <property type="entry name" value="J_dom_sf"/>
</dbReference>
<dbReference type="SUPFAM" id="SSF46565">
    <property type="entry name" value="Chaperone J-domain"/>
    <property type="match status" value="1"/>
</dbReference>
<proteinExistence type="predicted"/>
<dbReference type="CDD" id="cd06257">
    <property type="entry name" value="DnaJ"/>
    <property type="match status" value="1"/>
</dbReference>
<evidence type="ECO:0000313" key="4">
    <source>
        <dbReference type="EMBL" id="EHO41324.1"/>
    </source>
</evidence>
<name>H1XRW4_CALAY</name>
<dbReference type="EMBL" id="CM001402">
    <property type="protein sequence ID" value="EHO41324.1"/>
    <property type="molecule type" value="Genomic_DNA"/>
</dbReference>
<accession>H1XRW4</accession>
<dbReference type="InterPro" id="IPR050817">
    <property type="entry name" value="DjlA_DnaK_co-chaperone"/>
</dbReference>
<sequence length="280" mass="31660">MGFWGKAIGIGFGFMLGGPLGAVFGGILGHMYDEETDGKRAGIGLRCPHCGRHVQPLSDGHCPACGSDMRKTTAGQPQNEMERQFLFYVTLTSLAAKMAKVDGVVSKEEIHVFDRFLKEDLKLTTEERKIVAQIFNNAKNSPDDPMAYARQFRQMIGHQPEIMQEMIHLLFRIAMADGRFLPAEENFIRQVAEIFGLSPIEFEQIRALFVKVNHQAYQVLGITPEASVDEIKSAYKKMVNQYHPDRLMSKGIPEDFIQLANEKMIEINSAYEQIRKERGF</sequence>
<dbReference type="Pfam" id="PF05099">
    <property type="entry name" value="TerB"/>
    <property type="match status" value="1"/>
</dbReference>
<dbReference type="CDD" id="cd07316">
    <property type="entry name" value="terB_like_DjlA"/>
    <property type="match status" value="1"/>
</dbReference>
<organism evidence="4 5">
    <name type="scientific">Caldithrix abyssi DSM 13497</name>
    <dbReference type="NCBI Taxonomy" id="880073"/>
    <lineage>
        <taxon>Bacteria</taxon>
        <taxon>Pseudomonadati</taxon>
        <taxon>Calditrichota</taxon>
        <taxon>Calditrichia</taxon>
        <taxon>Calditrichales</taxon>
        <taxon>Calditrichaceae</taxon>
        <taxon>Caldithrix</taxon>
    </lineage>
</organism>
<dbReference type="STRING" id="880073.Cabys_437"/>